<organism evidence="2">
    <name type="scientific">Tanacetum cinerariifolium</name>
    <name type="common">Dalmatian daisy</name>
    <name type="synonym">Chrysanthemum cinerariifolium</name>
    <dbReference type="NCBI Taxonomy" id="118510"/>
    <lineage>
        <taxon>Eukaryota</taxon>
        <taxon>Viridiplantae</taxon>
        <taxon>Streptophyta</taxon>
        <taxon>Embryophyta</taxon>
        <taxon>Tracheophyta</taxon>
        <taxon>Spermatophyta</taxon>
        <taxon>Magnoliopsida</taxon>
        <taxon>eudicotyledons</taxon>
        <taxon>Gunneridae</taxon>
        <taxon>Pentapetalae</taxon>
        <taxon>asterids</taxon>
        <taxon>campanulids</taxon>
        <taxon>Asterales</taxon>
        <taxon>Asteraceae</taxon>
        <taxon>Asteroideae</taxon>
        <taxon>Anthemideae</taxon>
        <taxon>Anthemidinae</taxon>
        <taxon>Tanacetum</taxon>
    </lineage>
</organism>
<evidence type="ECO:0000313" key="2">
    <source>
        <dbReference type="EMBL" id="GEU57448.1"/>
    </source>
</evidence>
<proteinExistence type="predicted"/>
<feature type="region of interest" description="Disordered" evidence="1">
    <location>
        <begin position="137"/>
        <end position="164"/>
    </location>
</feature>
<accession>A0A6L2L6U7</accession>
<dbReference type="EMBL" id="BKCJ010003832">
    <property type="protein sequence ID" value="GEU57448.1"/>
    <property type="molecule type" value="Genomic_DNA"/>
</dbReference>
<dbReference type="AlphaFoldDB" id="A0A6L2L6U7"/>
<comment type="caution">
    <text evidence="2">The sequence shown here is derived from an EMBL/GenBank/DDBJ whole genome shotgun (WGS) entry which is preliminary data.</text>
</comment>
<sequence>MSKQIARDAEVARIHVEEELQSMIDGLDKSNETVAKYLQEYQQFASELPLERRIELISNLVRYQDNYAKVYKFQTQQRKPWSKKKKRDYYMDVIRSNLGWKVRGMSFEEIEAKFTTVWKQLKDFIPMGSKEEAERLKRKGLSLEQESEKKLKSSDEVPEEVKLPDEVPEEKVKEMMQLVPIEEVYVEALQVKHPIIDWKAHTEGKRMKESLSNRQPTSDKEMELWVELKRLYEPDDEDQLWTHTQNLMHASVEWKLYDSCGVHHVTARDKEIFMLIEKDYPLRKGLAIVMISYKLQVKNYSRMANDLILKIFKIASTPRQQEEVPTASEESFHCQKKRDAIAKRIALLGKCPMITPRL</sequence>
<reference evidence="2" key="1">
    <citation type="journal article" date="2019" name="Sci. Rep.">
        <title>Draft genome of Tanacetum cinerariifolium, the natural source of mosquito coil.</title>
        <authorList>
            <person name="Yamashiro T."/>
            <person name="Shiraishi A."/>
            <person name="Satake H."/>
            <person name="Nakayama K."/>
        </authorList>
    </citation>
    <scope>NUCLEOTIDE SEQUENCE</scope>
</reference>
<gene>
    <name evidence="2" type="ORF">Tci_029426</name>
</gene>
<evidence type="ECO:0000256" key="1">
    <source>
        <dbReference type="SAM" id="MobiDB-lite"/>
    </source>
</evidence>
<protein>
    <submittedName>
        <fullName evidence="2">Uncharacterized protein</fullName>
    </submittedName>
</protein>
<feature type="compositionally biased region" description="Basic and acidic residues" evidence="1">
    <location>
        <begin position="146"/>
        <end position="164"/>
    </location>
</feature>
<name>A0A6L2L6U7_TANCI</name>